<keyword evidence="2" id="KW-0472">Membrane</keyword>
<evidence type="ECO:0000313" key="3">
    <source>
        <dbReference type="EMBL" id="CAE0636859.1"/>
    </source>
</evidence>
<dbReference type="EMBL" id="HBIU01033975">
    <property type="protein sequence ID" value="CAE0636859.1"/>
    <property type="molecule type" value="Transcribed_RNA"/>
</dbReference>
<feature type="transmembrane region" description="Helical" evidence="2">
    <location>
        <begin position="20"/>
        <end position="38"/>
    </location>
</feature>
<organism evidence="3">
    <name type="scientific">Heterosigma akashiwo</name>
    <name type="common">Chromophytic alga</name>
    <name type="synonym">Heterosigma carterae</name>
    <dbReference type="NCBI Taxonomy" id="2829"/>
    <lineage>
        <taxon>Eukaryota</taxon>
        <taxon>Sar</taxon>
        <taxon>Stramenopiles</taxon>
        <taxon>Ochrophyta</taxon>
        <taxon>Raphidophyceae</taxon>
        <taxon>Chattonellales</taxon>
        <taxon>Chattonellaceae</taxon>
        <taxon>Heterosigma</taxon>
    </lineage>
</organism>
<name>A0A6V1SC08_HETAK</name>
<accession>A0A6V1SC08</accession>
<proteinExistence type="predicted"/>
<feature type="transmembrane region" description="Helical" evidence="2">
    <location>
        <begin position="92"/>
        <end position="113"/>
    </location>
</feature>
<reference evidence="3" key="1">
    <citation type="submission" date="2021-01" db="EMBL/GenBank/DDBJ databases">
        <authorList>
            <person name="Corre E."/>
            <person name="Pelletier E."/>
            <person name="Niang G."/>
            <person name="Scheremetjew M."/>
            <person name="Finn R."/>
            <person name="Kale V."/>
            <person name="Holt S."/>
            <person name="Cochrane G."/>
            <person name="Meng A."/>
            <person name="Brown T."/>
            <person name="Cohen L."/>
        </authorList>
    </citation>
    <scope>NUCLEOTIDE SEQUENCE</scope>
    <source>
        <strain evidence="3">CCMP3107</strain>
    </source>
</reference>
<feature type="transmembrane region" description="Helical" evidence="2">
    <location>
        <begin position="273"/>
        <end position="295"/>
    </location>
</feature>
<keyword evidence="2" id="KW-0812">Transmembrane</keyword>
<feature type="transmembrane region" description="Helical" evidence="2">
    <location>
        <begin position="58"/>
        <end position="80"/>
    </location>
</feature>
<dbReference type="AlphaFoldDB" id="A0A6V1SC08"/>
<gene>
    <name evidence="3" type="ORF">HAKA00212_LOCUS15626</name>
</gene>
<protein>
    <submittedName>
        <fullName evidence="3">Uncharacterized protein</fullName>
    </submittedName>
</protein>
<keyword evidence="2" id="KW-1133">Transmembrane helix</keyword>
<evidence type="ECO:0000256" key="2">
    <source>
        <dbReference type="SAM" id="Phobius"/>
    </source>
</evidence>
<sequence>MMAPPPTSDDNSCSKGLAHYMCALSLVSVFGISFLLTYDSNNDGMSVLAWDFFSTSSGYCYATITIYAALYVTACFVMYRVHKRNGMFDESFGIYVGVMVFVMVAVSALMGVANMGLWNYHYVTNGTPIHNVAANASVADMEGYTLFYFKETVYANEDYGECNTVRTYDTSTKKWTTKYYCVSPMMDSSDSSSNTATFWAYKSATGSQSDLPDCNSGECIGIRTTVSSNYDEAVEESEQNHDVVATTDWIYVSVTSDLDGTVATYLLQFKVCFGVSLGLTVVALLVLILGGVIAVNSKESKQEDYSEFNDDGANDTAKDSGTSAA</sequence>
<evidence type="ECO:0000256" key="1">
    <source>
        <dbReference type="SAM" id="MobiDB-lite"/>
    </source>
</evidence>
<feature type="region of interest" description="Disordered" evidence="1">
    <location>
        <begin position="299"/>
        <end position="325"/>
    </location>
</feature>